<comment type="caution">
    <text evidence="2">The sequence shown here is derived from an EMBL/GenBank/DDBJ whole genome shotgun (WGS) entry which is preliminary data.</text>
</comment>
<proteinExistence type="predicted"/>
<dbReference type="Proteomes" id="UP000607197">
    <property type="component" value="Unassembled WGS sequence"/>
</dbReference>
<reference evidence="2" key="2">
    <citation type="submission" date="2020-09" db="EMBL/GenBank/DDBJ databases">
        <authorList>
            <person name="Sun Q."/>
            <person name="Ohkuma M."/>
        </authorList>
    </citation>
    <scope>NUCLEOTIDE SEQUENCE</scope>
    <source>
        <strain evidence="2">JCM 19596</strain>
    </source>
</reference>
<dbReference type="OrthoDB" id="213812at2157"/>
<sequence length="274" mass="28200">MSDHDISLDEKRVYAGESGVETVFVAADMGVASVSVSGRQIGRFGLDLQCEARDVAAGSGNVAVAAAEGVFVDDGLDAGFQDTGFGPATAVTVHDGDVLAAADNGIVARFDGEWANVGRVDGTVHALDGDLAATDAGVVRIADDLEPAGLRDVADVSHAGVPHAAAADALYRLGNGWLDVETGDFRLVAADPDDAEPGRVGRAHAATTDTLYEHDDGDWTPLELPVDDTPAAVAHGDSTYVATGDGTLCLRTDDGDWRHRSLGLRGVTGLAVPR</sequence>
<dbReference type="RefSeq" id="WP_188975130.1">
    <property type="nucleotide sequence ID" value="NZ_BMPG01000001.1"/>
</dbReference>
<dbReference type="InterPro" id="IPR056505">
    <property type="entry name" value="Beta-prop_HVO_0234"/>
</dbReference>
<gene>
    <name evidence="2" type="ORF">GCM10009039_02990</name>
</gene>
<dbReference type="Pfam" id="PF23366">
    <property type="entry name" value="Beta-prop_HVO_0234"/>
    <property type="match status" value="1"/>
</dbReference>
<organism evidence="2 3">
    <name type="scientific">Halocalculus aciditolerans</name>
    <dbReference type="NCBI Taxonomy" id="1383812"/>
    <lineage>
        <taxon>Archaea</taxon>
        <taxon>Methanobacteriati</taxon>
        <taxon>Methanobacteriota</taxon>
        <taxon>Stenosarchaea group</taxon>
        <taxon>Halobacteria</taxon>
        <taxon>Halobacteriales</taxon>
        <taxon>Halobacteriaceae</taxon>
        <taxon>Halocalculus</taxon>
    </lineage>
</organism>
<dbReference type="AlphaFoldDB" id="A0A830EZN2"/>
<dbReference type="EMBL" id="BMPG01000001">
    <property type="protein sequence ID" value="GGL48175.1"/>
    <property type="molecule type" value="Genomic_DNA"/>
</dbReference>
<reference evidence="2" key="1">
    <citation type="journal article" date="2014" name="Int. J. Syst. Evol. Microbiol.">
        <title>Complete genome sequence of Corynebacterium casei LMG S-19264T (=DSM 44701T), isolated from a smear-ripened cheese.</title>
        <authorList>
            <consortium name="US DOE Joint Genome Institute (JGI-PGF)"/>
            <person name="Walter F."/>
            <person name="Albersmeier A."/>
            <person name="Kalinowski J."/>
            <person name="Ruckert C."/>
        </authorList>
    </citation>
    <scope>NUCLEOTIDE SEQUENCE</scope>
    <source>
        <strain evidence="2">JCM 19596</strain>
    </source>
</reference>
<evidence type="ECO:0000259" key="1">
    <source>
        <dbReference type="Pfam" id="PF23366"/>
    </source>
</evidence>
<evidence type="ECO:0000313" key="3">
    <source>
        <dbReference type="Proteomes" id="UP000607197"/>
    </source>
</evidence>
<evidence type="ECO:0000313" key="2">
    <source>
        <dbReference type="EMBL" id="GGL48175.1"/>
    </source>
</evidence>
<name>A0A830EZN2_9EURY</name>
<accession>A0A830EZN2</accession>
<feature type="domain" description="HVO-0234-like beta-propeller" evidence="1">
    <location>
        <begin position="7"/>
        <end position="272"/>
    </location>
</feature>
<keyword evidence="3" id="KW-1185">Reference proteome</keyword>
<protein>
    <recommendedName>
        <fullName evidence="1">HVO-0234-like beta-propeller domain-containing protein</fullName>
    </recommendedName>
</protein>